<evidence type="ECO:0000313" key="1">
    <source>
        <dbReference type="EMBL" id="KAL2624022.1"/>
    </source>
</evidence>
<evidence type="ECO:0000313" key="2">
    <source>
        <dbReference type="Proteomes" id="UP001605036"/>
    </source>
</evidence>
<dbReference type="EMBL" id="JBHFFA010000005">
    <property type="protein sequence ID" value="KAL2624022.1"/>
    <property type="molecule type" value="Genomic_DNA"/>
</dbReference>
<sequence length="147" mass="15692">MPATCITASKFLRWWSGLVAPSPLNLLTDRAALMAWAKSCLGPDKGLGITPSRVGNGPKQRKKSWQRSCALVLPRLPRGNQVLGLLPLSTRNNYGIGVGPPEAPRLVLLVRDVPAPKLKVGVPTVITRNSGIAKTIIPGKLVVFDGI</sequence>
<dbReference type="Proteomes" id="UP001605036">
    <property type="component" value="Unassembled WGS sequence"/>
</dbReference>
<protein>
    <submittedName>
        <fullName evidence="1">Uncharacterized protein</fullName>
    </submittedName>
</protein>
<dbReference type="AlphaFoldDB" id="A0ABD1YEB2"/>
<keyword evidence="2" id="KW-1185">Reference proteome</keyword>
<proteinExistence type="predicted"/>
<gene>
    <name evidence="1" type="ORF">R1flu_008267</name>
</gene>
<comment type="caution">
    <text evidence="1">The sequence shown here is derived from an EMBL/GenBank/DDBJ whole genome shotgun (WGS) entry which is preliminary data.</text>
</comment>
<accession>A0ABD1YEB2</accession>
<reference evidence="1 2" key="1">
    <citation type="submission" date="2024-09" db="EMBL/GenBank/DDBJ databases">
        <title>Chromosome-scale assembly of Riccia fluitans.</title>
        <authorList>
            <person name="Paukszto L."/>
            <person name="Sawicki J."/>
            <person name="Karawczyk K."/>
            <person name="Piernik-Szablinska J."/>
            <person name="Szczecinska M."/>
            <person name="Mazdziarz M."/>
        </authorList>
    </citation>
    <scope>NUCLEOTIDE SEQUENCE [LARGE SCALE GENOMIC DNA]</scope>
    <source>
        <strain evidence="1">Rf_01</strain>
        <tissue evidence="1">Aerial parts of the thallus</tissue>
    </source>
</reference>
<name>A0ABD1YEB2_9MARC</name>
<organism evidence="1 2">
    <name type="scientific">Riccia fluitans</name>
    <dbReference type="NCBI Taxonomy" id="41844"/>
    <lineage>
        <taxon>Eukaryota</taxon>
        <taxon>Viridiplantae</taxon>
        <taxon>Streptophyta</taxon>
        <taxon>Embryophyta</taxon>
        <taxon>Marchantiophyta</taxon>
        <taxon>Marchantiopsida</taxon>
        <taxon>Marchantiidae</taxon>
        <taxon>Marchantiales</taxon>
        <taxon>Ricciaceae</taxon>
        <taxon>Riccia</taxon>
    </lineage>
</organism>